<dbReference type="InterPro" id="IPR007410">
    <property type="entry name" value="LpqE-like"/>
</dbReference>
<name>A0A3N3ZUZ4_9MICC</name>
<dbReference type="InterPro" id="IPR036182">
    <property type="entry name" value="PCuAC_sf"/>
</dbReference>
<organism evidence="2 3">
    <name type="scientific">Kocuria soli</name>
    <dbReference type="NCBI Taxonomy" id="2485125"/>
    <lineage>
        <taxon>Bacteria</taxon>
        <taxon>Bacillati</taxon>
        <taxon>Actinomycetota</taxon>
        <taxon>Actinomycetes</taxon>
        <taxon>Micrococcales</taxon>
        <taxon>Micrococcaceae</taxon>
        <taxon>Kocuria</taxon>
    </lineage>
</organism>
<evidence type="ECO:0000256" key="1">
    <source>
        <dbReference type="SAM" id="MobiDB-lite"/>
    </source>
</evidence>
<feature type="region of interest" description="Disordered" evidence="1">
    <location>
        <begin position="40"/>
        <end position="76"/>
    </location>
</feature>
<feature type="region of interest" description="Disordered" evidence="1">
    <location>
        <begin position="203"/>
        <end position="242"/>
    </location>
</feature>
<reference evidence="2 3" key="1">
    <citation type="submission" date="2018-10" db="EMBL/GenBank/DDBJ databases">
        <title>Kocuria sp. M5W7-7, whole genome shotgun sequence.</title>
        <authorList>
            <person name="Tuo L."/>
        </authorList>
    </citation>
    <scope>NUCLEOTIDE SEQUENCE [LARGE SCALE GENOMIC DNA]</scope>
    <source>
        <strain evidence="2 3">M5W7-7</strain>
    </source>
</reference>
<sequence>MRTIMNRKTIIELAGDRPATRSLLALAAVGAFALTGCGSGQSNGGPDVPSPAASTGSAQSGESTDGAASGSASTGEQVLTVDQQWMKAKDSGMTGVFGTLTNDGDEAVTLSGATAEGIAGEVELHETVMDESSGSTVMQKMAEPLVIEPGESVTPEPGGDHIMLMDLECAPMAGQTLPLELTFEDGRTQKVDVEVRDYQGAQEEYSHEGGHAGASQSPTADDSMEGMEGMDHGELPMCEESA</sequence>
<dbReference type="PANTHER" id="PTHR36302:SF1">
    <property type="entry name" value="COPPER CHAPERONE PCU(A)C"/>
    <property type="match status" value="1"/>
</dbReference>
<evidence type="ECO:0000313" key="2">
    <source>
        <dbReference type="EMBL" id="ROZ65646.1"/>
    </source>
</evidence>
<dbReference type="Pfam" id="PF04314">
    <property type="entry name" value="PCuAC"/>
    <property type="match status" value="1"/>
</dbReference>
<keyword evidence="3" id="KW-1185">Reference proteome</keyword>
<proteinExistence type="predicted"/>
<dbReference type="Proteomes" id="UP000270616">
    <property type="component" value="Unassembled WGS sequence"/>
</dbReference>
<dbReference type="PANTHER" id="PTHR36302">
    <property type="entry name" value="BLR7088 PROTEIN"/>
    <property type="match status" value="1"/>
</dbReference>
<evidence type="ECO:0000313" key="3">
    <source>
        <dbReference type="Proteomes" id="UP000270616"/>
    </source>
</evidence>
<dbReference type="SUPFAM" id="SSF110087">
    <property type="entry name" value="DR1885-like metal-binding protein"/>
    <property type="match status" value="1"/>
</dbReference>
<accession>A0A3N3ZUZ4</accession>
<dbReference type="AlphaFoldDB" id="A0A3N3ZUZ4"/>
<dbReference type="Gene3D" id="2.60.40.1890">
    <property type="entry name" value="PCu(A)C copper chaperone"/>
    <property type="match status" value="1"/>
</dbReference>
<protein>
    <submittedName>
        <fullName evidence="2">Copper chaperone PCu(A)C</fullName>
    </submittedName>
</protein>
<dbReference type="EMBL" id="RKMF01000001">
    <property type="protein sequence ID" value="ROZ65646.1"/>
    <property type="molecule type" value="Genomic_DNA"/>
</dbReference>
<dbReference type="InterPro" id="IPR058248">
    <property type="entry name" value="Lxx211020-like"/>
</dbReference>
<feature type="compositionally biased region" description="Low complexity" evidence="1">
    <location>
        <begin position="60"/>
        <end position="76"/>
    </location>
</feature>
<comment type="caution">
    <text evidence="2">The sequence shown here is derived from an EMBL/GenBank/DDBJ whole genome shotgun (WGS) entry which is preliminary data.</text>
</comment>
<gene>
    <name evidence="2" type="ORF">EDL96_00680</name>
</gene>